<proteinExistence type="predicted"/>
<evidence type="ECO:0000256" key="3">
    <source>
        <dbReference type="ARBA" id="ARBA00023172"/>
    </source>
</evidence>
<comment type="caution">
    <text evidence="7">The sequence shown here is derived from an EMBL/GenBank/DDBJ whole genome shotgun (WGS) entry which is preliminary data.</text>
</comment>
<dbReference type="InterPro" id="IPR044068">
    <property type="entry name" value="CB"/>
</dbReference>
<dbReference type="InterPro" id="IPR011010">
    <property type="entry name" value="DNA_brk_join_enz"/>
</dbReference>
<accession>A0A2R6AI79</accession>
<evidence type="ECO:0000259" key="6">
    <source>
        <dbReference type="PROSITE" id="PS51900"/>
    </source>
</evidence>
<evidence type="ECO:0000313" key="7">
    <source>
        <dbReference type="EMBL" id="PSN86087.1"/>
    </source>
</evidence>
<dbReference type="PROSITE" id="PS51900">
    <property type="entry name" value="CB"/>
    <property type="match status" value="1"/>
</dbReference>
<gene>
    <name evidence="7" type="ORF">B9Q02_03670</name>
</gene>
<evidence type="ECO:0008006" key="9">
    <source>
        <dbReference type="Google" id="ProtNLM"/>
    </source>
</evidence>
<dbReference type="Pfam" id="PF00589">
    <property type="entry name" value="Phage_integrase"/>
    <property type="match status" value="1"/>
</dbReference>
<evidence type="ECO:0000313" key="8">
    <source>
        <dbReference type="Proteomes" id="UP000240569"/>
    </source>
</evidence>
<dbReference type="Proteomes" id="UP000240569">
    <property type="component" value="Unassembled WGS sequence"/>
</dbReference>
<dbReference type="PROSITE" id="PS51898">
    <property type="entry name" value="TYR_RECOMBINASE"/>
    <property type="match status" value="1"/>
</dbReference>
<dbReference type="InterPro" id="IPR013762">
    <property type="entry name" value="Integrase-like_cat_sf"/>
</dbReference>
<keyword evidence="3" id="KW-0233">DNA recombination</keyword>
<dbReference type="GO" id="GO:0015074">
    <property type="term" value="P:DNA integration"/>
    <property type="evidence" value="ECO:0007669"/>
    <property type="project" value="UniProtKB-KW"/>
</dbReference>
<evidence type="ECO:0000259" key="5">
    <source>
        <dbReference type="PROSITE" id="PS51898"/>
    </source>
</evidence>
<keyword evidence="1" id="KW-0229">DNA integration</keyword>
<evidence type="ECO:0000256" key="1">
    <source>
        <dbReference type="ARBA" id="ARBA00022908"/>
    </source>
</evidence>
<dbReference type="InterPro" id="IPR002104">
    <property type="entry name" value="Integrase_catalytic"/>
</dbReference>
<protein>
    <recommendedName>
        <fullName evidence="9">Tyr recombinase domain-containing protein</fullName>
    </recommendedName>
</protein>
<dbReference type="InterPro" id="IPR010998">
    <property type="entry name" value="Integrase_recombinase_N"/>
</dbReference>
<sequence>MSKLKVEDYQSTKRWIAKIVSRGTRSDRSVRIYLWHLKRYCEWAKKTPDELIQEHLSNRNSESEEKRRAHEEMLTQYFVYLETQRKLSRNTALLAHAAIRSFYKANYAPLSVETPESWSTRQDRVPTREEVAKIVQAAPNPLAKALIAFSVQSGQRVGVITALRYSMVKEALASKGPGRIHVPADLKDSKGRFVNKRRQVYDFFIGEDAKTLLKEYLATRGEIKDDDLVFVSEKKIKGREVALDDEAVNRILRKAALNAKIFSQAEVKRLRHHALRKFFQTAMEEAGVAPTWYEYMMGHTLPRTQRAYSKPTIQQLQEAYAKAEPKLSLSVSKQVKEDDGERVKLLVWRENLRLLNLDPEALRAELVQKLGREPTVKEELRAIQEEFQKRLRVEAKPEKKFTSKIVAEEEVAKFIEEGWEPVMQLANGKVVMRKSS</sequence>
<organism evidence="7 8">
    <name type="scientific">Candidatus Marsarchaeota G1 archaeon BE_D</name>
    <dbReference type="NCBI Taxonomy" id="1978156"/>
    <lineage>
        <taxon>Archaea</taxon>
        <taxon>Candidatus Marsarchaeota</taxon>
        <taxon>Candidatus Marsarchaeota group 1</taxon>
    </lineage>
</organism>
<feature type="domain" description="Core-binding (CB)" evidence="6">
    <location>
        <begin position="6"/>
        <end position="107"/>
    </location>
</feature>
<evidence type="ECO:0000256" key="2">
    <source>
        <dbReference type="ARBA" id="ARBA00023125"/>
    </source>
</evidence>
<dbReference type="SUPFAM" id="SSF56349">
    <property type="entry name" value="DNA breaking-rejoining enzymes"/>
    <property type="match status" value="1"/>
</dbReference>
<dbReference type="Gene3D" id="1.10.443.10">
    <property type="entry name" value="Intergrase catalytic core"/>
    <property type="match status" value="1"/>
</dbReference>
<reference evidence="7 8" key="1">
    <citation type="submission" date="2017-04" db="EMBL/GenBank/DDBJ databases">
        <title>Novel microbial lineages endemic to geothermal iron-oxide mats fill important gaps in the evolutionary history of Archaea.</title>
        <authorList>
            <person name="Jay Z.J."/>
            <person name="Beam J.P."/>
            <person name="Dlakic M."/>
            <person name="Rusch D.B."/>
            <person name="Kozubal M.A."/>
            <person name="Inskeep W.P."/>
        </authorList>
    </citation>
    <scope>NUCLEOTIDE SEQUENCE [LARGE SCALE GENOMIC DNA]</scope>
    <source>
        <strain evidence="7">BE_D</strain>
    </source>
</reference>
<dbReference type="InterPro" id="IPR050090">
    <property type="entry name" value="Tyrosine_recombinase_XerCD"/>
</dbReference>
<feature type="domain" description="Tyr recombinase" evidence="5">
    <location>
        <begin position="121"/>
        <end position="321"/>
    </location>
</feature>
<dbReference type="Gene3D" id="1.10.150.130">
    <property type="match status" value="1"/>
</dbReference>
<dbReference type="AlphaFoldDB" id="A0A2R6AI79"/>
<dbReference type="GO" id="GO:0006310">
    <property type="term" value="P:DNA recombination"/>
    <property type="evidence" value="ECO:0007669"/>
    <property type="project" value="UniProtKB-KW"/>
</dbReference>
<dbReference type="EMBL" id="NEXD01000013">
    <property type="protein sequence ID" value="PSN86087.1"/>
    <property type="molecule type" value="Genomic_DNA"/>
</dbReference>
<evidence type="ECO:0000256" key="4">
    <source>
        <dbReference type="PROSITE-ProRule" id="PRU01248"/>
    </source>
</evidence>
<dbReference type="GO" id="GO:0003677">
    <property type="term" value="F:DNA binding"/>
    <property type="evidence" value="ECO:0007669"/>
    <property type="project" value="UniProtKB-UniRule"/>
</dbReference>
<keyword evidence="2 4" id="KW-0238">DNA-binding</keyword>
<dbReference type="PANTHER" id="PTHR30349:SF41">
    <property type="entry name" value="INTEGRASE_RECOMBINASE PROTEIN MJ0367-RELATED"/>
    <property type="match status" value="1"/>
</dbReference>
<name>A0A2R6AI79_9ARCH</name>
<dbReference type="PANTHER" id="PTHR30349">
    <property type="entry name" value="PHAGE INTEGRASE-RELATED"/>
    <property type="match status" value="1"/>
</dbReference>